<keyword evidence="3" id="KW-0804">Transcription</keyword>
<dbReference type="CDD" id="cd12148">
    <property type="entry name" value="fungal_TF_MHR"/>
    <property type="match status" value="1"/>
</dbReference>
<dbReference type="PANTHER" id="PTHR31001:SF76">
    <property type="entry name" value="ZN(2)-C6 FUNGAL-TYPE DOMAIN-CONTAINING PROTEIN"/>
    <property type="match status" value="1"/>
</dbReference>
<dbReference type="SUPFAM" id="SSF53927">
    <property type="entry name" value="Cytidine deaminase-like"/>
    <property type="match status" value="1"/>
</dbReference>
<dbReference type="PROSITE" id="PS51747">
    <property type="entry name" value="CYT_DCMP_DEAMINASES_2"/>
    <property type="match status" value="1"/>
</dbReference>
<dbReference type="InterPro" id="IPR002125">
    <property type="entry name" value="CMP_dCMP_dom"/>
</dbReference>
<evidence type="ECO:0000256" key="2">
    <source>
        <dbReference type="ARBA" id="ARBA00023015"/>
    </source>
</evidence>
<dbReference type="EMBL" id="DF933811">
    <property type="protein sequence ID" value="GAM34098.1"/>
    <property type="molecule type" value="Genomic_DNA"/>
</dbReference>
<evidence type="ECO:0000256" key="5">
    <source>
        <dbReference type="SAM" id="MobiDB-lite"/>
    </source>
</evidence>
<evidence type="ECO:0000259" key="6">
    <source>
        <dbReference type="PROSITE" id="PS51747"/>
    </source>
</evidence>
<protein>
    <submittedName>
        <fullName evidence="7">C6 transcription factor</fullName>
    </submittedName>
</protein>
<dbReference type="InterPro" id="IPR050613">
    <property type="entry name" value="Sec_Metabolite_Reg"/>
</dbReference>
<evidence type="ECO:0000256" key="3">
    <source>
        <dbReference type="ARBA" id="ARBA00023163"/>
    </source>
</evidence>
<gene>
    <name evidence="7" type="ORF">TCE0_015f01460</name>
</gene>
<dbReference type="Pfam" id="PF00383">
    <property type="entry name" value="dCMP_cyt_deam_1"/>
    <property type="match status" value="1"/>
</dbReference>
<reference evidence="8" key="1">
    <citation type="journal article" date="2015" name="Genome Announc.">
        <title>Draft genome sequence of Talaromyces cellulolyticus strain Y-94, a source of lignocellulosic biomass-degrading enzymes.</title>
        <authorList>
            <person name="Fujii T."/>
            <person name="Koike H."/>
            <person name="Sawayama S."/>
            <person name="Yano S."/>
            <person name="Inoue H."/>
        </authorList>
    </citation>
    <scope>NUCLEOTIDE SEQUENCE [LARGE SCALE GENOMIC DNA]</scope>
    <source>
        <strain evidence="8">Y-94</strain>
    </source>
</reference>
<dbReference type="InterPro" id="IPR016193">
    <property type="entry name" value="Cytidine_deaminase-like"/>
</dbReference>
<dbReference type="GO" id="GO:0006351">
    <property type="term" value="P:DNA-templated transcription"/>
    <property type="evidence" value="ECO:0007669"/>
    <property type="project" value="InterPro"/>
</dbReference>
<dbReference type="AlphaFoldDB" id="A0A6V8GYE9"/>
<dbReference type="Proteomes" id="UP000053095">
    <property type="component" value="Unassembled WGS sequence"/>
</dbReference>
<dbReference type="PANTHER" id="PTHR31001">
    <property type="entry name" value="UNCHARACTERIZED TRANSCRIPTIONAL REGULATORY PROTEIN"/>
    <property type="match status" value="1"/>
</dbReference>
<dbReference type="Pfam" id="PF04082">
    <property type="entry name" value="Fungal_trans"/>
    <property type="match status" value="1"/>
</dbReference>
<accession>A0A6V8GYE9</accession>
<evidence type="ECO:0000256" key="1">
    <source>
        <dbReference type="ARBA" id="ARBA00004123"/>
    </source>
</evidence>
<evidence type="ECO:0000256" key="4">
    <source>
        <dbReference type="ARBA" id="ARBA00023242"/>
    </source>
</evidence>
<dbReference type="CDD" id="cd01285">
    <property type="entry name" value="nucleoside_deaminase"/>
    <property type="match status" value="1"/>
</dbReference>
<comment type="caution">
    <text evidence="7">The sequence shown here is derived from an EMBL/GenBank/DDBJ whole genome shotgun (WGS) entry which is preliminary data.</text>
</comment>
<name>A0A6V8GYE9_TALPI</name>
<feature type="region of interest" description="Disordered" evidence="5">
    <location>
        <begin position="164"/>
        <end position="189"/>
    </location>
</feature>
<dbReference type="GO" id="GO:0003677">
    <property type="term" value="F:DNA binding"/>
    <property type="evidence" value="ECO:0007669"/>
    <property type="project" value="InterPro"/>
</dbReference>
<proteinExistence type="predicted"/>
<evidence type="ECO:0000313" key="8">
    <source>
        <dbReference type="Proteomes" id="UP000053095"/>
    </source>
</evidence>
<sequence>MLSGTDIDYLRRCVELAREALEAGDAPFGSVLVNAAGEIIKEDRNRVTTEADVTLHPEFTIATWAQKNLTPRERAAATVYTSGEHCPMCAATHAYAGLGRIVYASSSAQLVQWRTELGIKSGPVVPLSINQVAPGLVVEGPAVGLDEQESSETIVASDASVSRNLAPLPGQHQTPLAREGEIPPTEATNGHLPLVGPLGSLIEGVAQDAALSLEYLALGRQYVNGNRTTANATGGPTTIDFVVPMEQARVLIAYHGDNLAWMHNILHMPTFREQCEYFFQNGKPIDRFWLPLYYTTLSMTIHLTRPDVLLGFGIDDPQPLAEHLHQKSIDTLFAVNFMAYHSIFSVQTICMLIHVGYNLGQSDLIASLMGSAIRIAQSLGLHRLGPDKLDSSGGTADSPRKTRKLIDREVKKRIWWFIIRQDWLQIPFMNTYTIHASQFNTPRPKHCVDDPKEMVKDGSIVELDLNSYSQGSPTSVMNLVAVLIWKTQDRMFNLGHPSNTSDGMVKLYEEVMFADSQLKKIMTEMPIFYKENGVVDGQLPAYIIHQKQVLLIFMAHKASSFFTLHRHFHILSFKNAWYSLSKLSCLSIARKSLNALNSLPNDEYTWTVRNMWTVNVQTVTETVLLLFEDLFTANDELRLIDSTEIQQLAHDCSSWFKEISDKSDIAKRGAKIIDFLVGLTSGVKTGRIERIDLDQIIAIVQSEDTDLTPAEVGTDQTPIPTEDTNWAPPGIDTWESIFTFIGCYPEYANGT</sequence>
<keyword evidence="2" id="KW-0805">Transcription regulation</keyword>
<feature type="domain" description="CMP/dCMP-type deaminase" evidence="6">
    <location>
        <begin position="4"/>
        <end position="124"/>
    </location>
</feature>
<keyword evidence="8" id="KW-1185">Reference proteome</keyword>
<keyword evidence="4" id="KW-0539">Nucleus</keyword>
<dbReference type="GO" id="GO:0005634">
    <property type="term" value="C:nucleus"/>
    <property type="evidence" value="ECO:0007669"/>
    <property type="project" value="UniProtKB-SubCell"/>
</dbReference>
<dbReference type="Gene3D" id="3.40.140.10">
    <property type="entry name" value="Cytidine Deaminase, domain 2"/>
    <property type="match status" value="1"/>
</dbReference>
<evidence type="ECO:0000313" key="7">
    <source>
        <dbReference type="EMBL" id="GAM34098.1"/>
    </source>
</evidence>
<comment type="subcellular location">
    <subcellularLocation>
        <location evidence="1">Nucleus</location>
    </subcellularLocation>
</comment>
<organism evidence="7 8">
    <name type="scientific">Talaromyces pinophilus</name>
    <name type="common">Penicillium pinophilum</name>
    <dbReference type="NCBI Taxonomy" id="128442"/>
    <lineage>
        <taxon>Eukaryota</taxon>
        <taxon>Fungi</taxon>
        <taxon>Dikarya</taxon>
        <taxon>Ascomycota</taxon>
        <taxon>Pezizomycotina</taxon>
        <taxon>Eurotiomycetes</taxon>
        <taxon>Eurotiomycetidae</taxon>
        <taxon>Eurotiales</taxon>
        <taxon>Trichocomaceae</taxon>
        <taxon>Talaromyces</taxon>
        <taxon>Talaromyces sect. Talaromyces</taxon>
    </lineage>
</organism>
<dbReference type="GO" id="GO:0002100">
    <property type="term" value="P:tRNA wobble adenosine to inosine editing"/>
    <property type="evidence" value="ECO:0007669"/>
    <property type="project" value="InterPro"/>
</dbReference>
<dbReference type="GO" id="GO:0008270">
    <property type="term" value="F:zinc ion binding"/>
    <property type="evidence" value="ECO:0007669"/>
    <property type="project" value="InterPro"/>
</dbReference>
<dbReference type="InterPro" id="IPR007219">
    <property type="entry name" value="XnlR_reg_dom"/>
</dbReference>
<dbReference type="GO" id="GO:0052717">
    <property type="term" value="F:tRNA-specific adenosine-34 deaminase activity"/>
    <property type="evidence" value="ECO:0007669"/>
    <property type="project" value="UniProtKB-EC"/>
</dbReference>